<dbReference type="AlphaFoldDB" id="A0A7K0C2V5"/>
<evidence type="ECO:0008006" key="3">
    <source>
        <dbReference type="Google" id="ProtNLM"/>
    </source>
</evidence>
<protein>
    <recommendedName>
        <fullName evidence="3">Minor tail protein</fullName>
    </recommendedName>
</protein>
<dbReference type="Proteomes" id="UP000487268">
    <property type="component" value="Unassembled WGS sequence"/>
</dbReference>
<keyword evidence="2" id="KW-1185">Reference proteome</keyword>
<comment type="caution">
    <text evidence="1">The sequence shown here is derived from an EMBL/GenBank/DDBJ whole genome shotgun (WGS) entry which is preliminary data.</text>
</comment>
<reference evidence="1 2" key="1">
    <citation type="submission" date="2019-10" db="EMBL/GenBank/DDBJ databases">
        <title>Actinomadura rubteroloni sp. nov. and Actinomadura macrotermitis sp. nov., isolated from the gut of fungus growing-termite Macrotermes natalensis.</title>
        <authorList>
            <person name="Benndorf R."/>
            <person name="Martin K."/>
            <person name="Kuefner M."/>
            <person name="De Beer W."/>
            <person name="Kaster A.-K."/>
            <person name="Vollmers J."/>
            <person name="Poulsen M."/>
            <person name="Beemelmanns C."/>
        </authorList>
    </citation>
    <scope>NUCLEOTIDE SEQUENCE [LARGE SCALE GENOMIC DNA]</scope>
    <source>
        <strain evidence="1 2">RB68</strain>
    </source>
</reference>
<sequence length="388" mass="42779">MSAYRYLFCDLLTDRPITTLELAGVSFERRIVQAGTFQATLPVTNAQTAERVRQVFPPEDQPRSLAGPGRVICHVYRNGDLWGSYVIWQATPAGDSRGKVTLQIQGASLESYLHRREIWDDLAFTGEDQIDIAHALIADMQDEPAGNLGIVPVGAPSGVLRDRQYKASEASTYGDRLAELANLTDGFEYCIRTYLNGEGERVREFVTGQPRLGRPAGDADMVFTRPGNLLSWSYESDATKAATRWRARGDTVNDDLTTDSEPLVGPAVPAQELLDVGWPYVDRTVDYQGARDVATLQGYAEYYAAKRSGAVRIPQITVRLAEDTVVHPNRLGDHARVTIVDDWWPLGADGRPTFAHTWRVVGFQITPPARGAAEQATLILEEAEDGDA</sequence>
<dbReference type="EMBL" id="WEGH01000004">
    <property type="protein sequence ID" value="MQY07748.1"/>
    <property type="molecule type" value="Genomic_DNA"/>
</dbReference>
<evidence type="ECO:0000313" key="1">
    <source>
        <dbReference type="EMBL" id="MQY07748.1"/>
    </source>
</evidence>
<dbReference type="OrthoDB" id="3515845at2"/>
<accession>A0A7K0C2V5</accession>
<name>A0A7K0C2V5_9ACTN</name>
<dbReference type="RefSeq" id="WP_153538195.1">
    <property type="nucleotide sequence ID" value="NZ_WEGH01000004.1"/>
</dbReference>
<evidence type="ECO:0000313" key="2">
    <source>
        <dbReference type="Proteomes" id="UP000487268"/>
    </source>
</evidence>
<proteinExistence type="predicted"/>
<gene>
    <name evidence="1" type="ORF">ACRB68_58500</name>
</gene>
<organism evidence="1 2">
    <name type="scientific">Actinomadura macrotermitis</name>
    <dbReference type="NCBI Taxonomy" id="2585200"/>
    <lineage>
        <taxon>Bacteria</taxon>
        <taxon>Bacillati</taxon>
        <taxon>Actinomycetota</taxon>
        <taxon>Actinomycetes</taxon>
        <taxon>Streptosporangiales</taxon>
        <taxon>Thermomonosporaceae</taxon>
        <taxon>Actinomadura</taxon>
    </lineage>
</organism>